<keyword evidence="3" id="KW-1185">Reference proteome</keyword>
<proteinExistence type="predicted"/>
<protein>
    <submittedName>
        <fullName evidence="2">Uncharacterized protein</fullName>
    </submittedName>
</protein>
<dbReference type="Proteomes" id="UP000193411">
    <property type="component" value="Unassembled WGS sequence"/>
</dbReference>
<sequence>MRVYACFVGQVGVVVHSASSVLCICGSWFGCAIHSLISRTFLWKSKRWSKRRVVERGQTVLVSRAATAWAHACVLPGAAIGIHSLCFWYPIVCSTRDSPKADSHCFLASLWRRVQKRRNRCMRRAGYMEEEESHSCYWVSLTCFLCHIR</sequence>
<organism evidence="2 3">
    <name type="scientific">Catenaria anguillulae PL171</name>
    <dbReference type="NCBI Taxonomy" id="765915"/>
    <lineage>
        <taxon>Eukaryota</taxon>
        <taxon>Fungi</taxon>
        <taxon>Fungi incertae sedis</taxon>
        <taxon>Blastocladiomycota</taxon>
        <taxon>Blastocladiomycetes</taxon>
        <taxon>Blastocladiales</taxon>
        <taxon>Catenariaceae</taxon>
        <taxon>Catenaria</taxon>
    </lineage>
</organism>
<keyword evidence="1" id="KW-0472">Membrane</keyword>
<dbReference type="AlphaFoldDB" id="A0A1Y2H5H6"/>
<accession>A0A1Y2H5H6</accession>
<keyword evidence="1" id="KW-1133">Transmembrane helix</keyword>
<dbReference type="PROSITE" id="PS51257">
    <property type="entry name" value="PROKAR_LIPOPROTEIN"/>
    <property type="match status" value="1"/>
</dbReference>
<keyword evidence="1" id="KW-0812">Transmembrane</keyword>
<comment type="caution">
    <text evidence="2">The sequence shown here is derived from an EMBL/GenBank/DDBJ whole genome shotgun (WGS) entry which is preliminary data.</text>
</comment>
<dbReference type="EMBL" id="MCFL01000128">
    <property type="protein sequence ID" value="ORZ29775.1"/>
    <property type="molecule type" value="Genomic_DNA"/>
</dbReference>
<evidence type="ECO:0000313" key="2">
    <source>
        <dbReference type="EMBL" id="ORZ29775.1"/>
    </source>
</evidence>
<gene>
    <name evidence="2" type="ORF">BCR44DRAFT_354213</name>
</gene>
<name>A0A1Y2H5H6_9FUNG</name>
<evidence type="ECO:0000313" key="3">
    <source>
        <dbReference type="Proteomes" id="UP000193411"/>
    </source>
</evidence>
<evidence type="ECO:0000256" key="1">
    <source>
        <dbReference type="SAM" id="Phobius"/>
    </source>
</evidence>
<reference evidence="2 3" key="1">
    <citation type="submission" date="2016-07" db="EMBL/GenBank/DDBJ databases">
        <title>Pervasive Adenine N6-methylation of Active Genes in Fungi.</title>
        <authorList>
            <consortium name="DOE Joint Genome Institute"/>
            <person name="Mondo S.J."/>
            <person name="Dannebaum R.O."/>
            <person name="Kuo R.C."/>
            <person name="Labutti K."/>
            <person name="Haridas S."/>
            <person name="Kuo A."/>
            <person name="Salamov A."/>
            <person name="Ahrendt S.R."/>
            <person name="Lipzen A."/>
            <person name="Sullivan W."/>
            <person name="Andreopoulos W.B."/>
            <person name="Clum A."/>
            <person name="Lindquist E."/>
            <person name="Daum C."/>
            <person name="Ramamoorthy G.K."/>
            <person name="Gryganskyi A."/>
            <person name="Culley D."/>
            <person name="Magnuson J.K."/>
            <person name="James T.Y."/>
            <person name="O'Malley M.A."/>
            <person name="Stajich J.E."/>
            <person name="Spatafora J.W."/>
            <person name="Visel A."/>
            <person name="Grigoriev I.V."/>
        </authorList>
    </citation>
    <scope>NUCLEOTIDE SEQUENCE [LARGE SCALE GENOMIC DNA]</scope>
    <source>
        <strain evidence="2 3">PL171</strain>
    </source>
</reference>
<feature type="transmembrane region" description="Helical" evidence="1">
    <location>
        <begin position="18"/>
        <end position="42"/>
    </location>
</feature>